<protein>
    <submittedName>
        <fullName evidence="3">Uncharacterized protein DUF4334</fullName>
    </submittedName>
</protein>
<dbReference type="EMBL" id="QGDQ01000007">
    <property type="protein sequence ID" value="PWJ54323.1"/>
    <property type="molecule type" value="Genomic_DNA"/>
</dbReference>
<evidence type="ECO:0000313" key="4">
    <source>
        <dbReference type="Proteomes" id="UP000245469"/>
    </source>
</evidence>
<dbReference type="AlphaFoldDB" id="A0A316A9K7"/>
<organism evidence="3 4">
    <name type="scientific">Quadrisphaera granulorum</name>
    <dbReference type="NCBI Taxonomy" id="317664"/>
    <lineage>
        <taxon>Bacteria</taxon>
        <taxon>Bacillati</taxon>
        <taxon>Actinomycetota</taxon>
        <taxon>Actinomycetes</taxon>
        <taxon>Kineosporiales</taxon>
        <taxon>Kineosporiaceae</taxon>
        <taxon>Quadrisphaera</taxon>
    </lineage>
</organism>
<name>A0A316A9K7_9ACTN</name>
<dbReference type="Gene3D" id="2.40.128.580">
    <property type="entry name" value="GXWXG domain"/>
    <property type="match status" value="1"/>
</dbReference>
<sequence>MTIFKRSVFGCYGPDTALFRSLGWNVLSSHDGSEARARRLAELRPGRHELAEVLAFFDELPAVRVADMFGTWRGGPLPTGHRLDGVLETLGWYGKRFIDDDDVRPLLFHDSRGVFEVNPDLVPVSFAVDHGLRLARWAPSARAARRAIRLLKTDKPKARLRMIEHRGVVTATMAYDGIPVNDHFRRVDERTVIGLMDIRGYTETPFLFTLERFGPRKLT</sequence>
<reference evidence="3 4" key="1">
    <citation type="submission" date="2018-03" db="EMBL/GenBank/DDBJ databases">
        <title>Genomic Encyclopedia of Archaeal and Bacterial Type Strains, Phase II (KMG-II): from individual species to whole genera.</title>
        <authorList>
            <person name="Goeker M."/>
        </authorList>
    </citation>
    <scope>NUCLEOTIDE SEQUENCE [LARGE SCALE GENOMIC DNA]</scope>
    <source>
        <strain evidence="3 4">DSM 44889</strain>
    </source>
</reference>
<feature type="domain" description="DUF4334" evidence="2">
    <location>
        <begin position="156"/>
        <end position="212"/>
    </location>
</feature>
<gene>
    <name evidence="3" type="ORF">BXY45_10719</name>
</gene>
<dbReference type="Pfam" id="PF14231">
    <property type="entry name" value="GXWXG"/>
    <property type="match status" value="1"/>
</dbReference>
<evidence type="ECO:0000313" key="3">
    <source>
        <dbReference type="EMBL" id="PWJ54323.1"/>
    </source>
</evidence>
<proteinExistence type="predicted"/>
<dbReference type="Proteomes" id="UP000245469">
    <property type="component" value="Unassembled WGS sequence"/>
</dbReference>
<feature type="domain" description="GXWXG" evidence="1">
    <location>
        <begin position="55"/>
        <end position="113"/>
    </location>
</feature>
<keyword evidence="4" id="KW-1185">Reference proteome</keyword>
<dbReference type="Pfam" id="PF14232">
    <property type="entry name" value="DUF4334"/>
    <property type="match status" value="1"/>
</dbReference>
<comment type="caution">
    <text evidence="3">The sequence shown here is derived from an EMBL/GenBank/DDBJ whole genome shotgun (WGS) entry which is preliminary data.</text>
</comment>
<dbReference type="InterPro" id="IPR025568">
    <property type="entry name" value="DUF4334"/>
</dbReference>
<dbReference type="InterPro" id="IPR025951">
    <property type="entry name" value="GXWXG_dom"/>
</dbReference>
<accession>A0A316A9K7</accession>
<evidence type="ECO:0000259" key="1">
    <source>
        <dbReference type="Pfam" id="PF14231"/>
    </source>
</evidence>
<evidence type="ECO:0000259" key="2">
    <source>
        <dbReference type="Pfam" id="PF14232"/>
    </source>
</evidence>